<dbReference type="EMBL" id="BAAAPE010000005">
    <property type="protein sequence ID" value="GAA2069607.1"/>
    <property type="molecule type" value="Genomic_DNA"/>
</dbReference>
<keyword evidence="2 4" id="KW-0238">DNA-binding</keyword>
<evidence type="ECO:0000256" key="3">
    <source>
        <dbReference type="ARBA" id="ARBA00023163"/>
    </source>
</evidence>
<dbReference type="InterPro" id="IPR001647">
    <property type="entry name" value="HTH_TetR"/>
</dbReference>
<reference evidence="7 8" key="1">
    <citation type="journal article" date="2019" name="Int. J. Syst. Evol. Microbiol.">
        <title>The Global Catalogue of Microorganisms (GCM) 10K type strain sequencing project: providing services to taxonomists for standard genome sequencing and annotation.</title>
        <authorList>
            <consortium name="The Broad Institute Genomics Platform"/>
            <consortium name="The Broad Institute Genome Sequencing Center for Infectious Disease"/>
            <person name="Wu L."/>
            <person name="Ma J."/>
        </authorList>
    </citation>
    <scope>NUCLEOTIDE SEQUENCE [LARGE SCALE GENOMIC DNA]</scope>
    <source>
        <strain evidence="7 8">JCM 15478</strain>
    </source>
</reference>
<dbReference type="SUPFAM" id="SSF46689">
    <property type="entry name" value="Homeodomain-like"/>
    <property type="match status" value="1"/>
</dbReference>
<evidence type="ECO:0000256" key="4">
    <source>
        <dbReference type="PROSITE-ProRule" id="PRU00335"/>
    </source>
</evidence>
<sequence>MSWVAEEQESVWLRPGRGTRGPAAGRTRAELADAAVRLADRGGLEAVSMRQVARELGVGQSSLYRYVASRDDLLDLMTDAAAGEIGVDAPLTGEPVEDLLALADRTRAVHVRHPWLADVPPEPLRLGPHGLDHLEYALRALAPTALTGAAKVEAVAVMNALIAQFARTERPGADADRARRRAQETYLRRAVAEGRHPYLAEALGGAAASGADAGGSGESAANGGGPDVADAHGMFRHTMRRVLTALTAPDPRG</sequence>
<name>A0ABN2VQX1_9ACTN</name>
<gene>
    <name evidence="7" type="ORF">GCM10009801_19550</name>
</gene>
<feature type="DNA-binding region" description="H-T-H motif" evidence="4">
    <location>
        <begin position="48"/>
        <end position="67"/>
    </location>
</feature>
<dbReference type="Proteomes" id="UP001500016">
    <property type="component" value="Unassembled WGS sequence"/>
</dbReference>
<dbReference type="PRINTS" id="PR00455">
    <property type="entry name" value="HTHTETR"/>
</dbReference>
<evidence type="ECO:0000256" key="5">
    <source>
        <dbReference type="SAM" id="MobiDB-lite"/>
    </source>
</evidence>
<evidence type="ECO:0000256" key="1">
    <source>
        <dbReference type="ARBA" id="ARBA00023015"/>
    </source>
</evidence>
<dbReference type="Pfam" id="PF00440">
    <property type="entry name" value="TetR_N"/>
    <property type="match status" value="1"/>
</dbReference>
<accession>A0ABN2VQX1</accession>
<dbReference type="InterPro" id="IPR004111">
    <property type="entry name" value="Repressor_TetR_C"/>
</dbReference>
<keyword evidence="8" id="KW-1185">Reference proteome</keyword>
<dbReference type="PROSITE" id="PS50977">
    <property type="entry name" value="HTH_TETR_2"/>
    <property type="match status" value="1"/>
</dbReference>
<evidence type="ECO:0000259" key="6">
    <source>
        <dbReference type="PROSITE" id="PS50977"/>
    </source>
</evidence>
<proteinExistence type="predicted"/>
<organism evidence="7 8">
    <name type="scientific">Streptomyces albiaxialis</name>
    <dbReference type="NCBI Taxonomy" id="329523"/>
    <lineage>
        <taxon>Bacteria</taxon>
        <taxon>Bacillati</taxon>
        <taxon>Actinomycetota</taxon>
        <taxon>Actinomycetes</taxon>
        <taxon>Kitasatosporales</taxon>
        <taxon>Streptomycetaceae</taxon>
        <taxon>Streptomyces</taxon>
    </lineage>
</organism>
<dbReference type="Gene3D" id="1.10.10.60">
    <property type="entry name" value="Homeodomain-like"/>
    <property type="match status" value="1"/>
</dbReference>
<dbReference type="SUPFAM" id="SSF48498">
    <property type="entry name" value="Tetracyclin repressor-like, C-terminal domain"/>
    <property type="match status" value="1"/>
</dbReference>
<dbReference type="PANTHER" id="PTHR30055:SF151">
    <property type="entry name" value="TRANSCRIPTIONAL REGULATORY PROTEIN"/>
    <property type="match status" value="1"/>
</dbReference>
<feature type="region of interest" description="Disordered" evidence="5">
    <location>
        <begin position="207"/>
        <end position="231"/>
    </location>
</feature>
<dbReference type="Pfam" id="PF02909">
    <property type="entry name" value="TetR_C_1"/>
    <property type="match status" value="1"/>
</dbReference>
<dbReference type="Gene3D" id="1.10.357.10">
    <property type="entry name" value="Tetracycline Repressor, domain 2"/>
    <property type="match status" value="1"/>
</dbReference>
<dbReference type="InterPro" id="IPR009057">
    <property type="entry name" value="Homeodomain-like_sf"/>
</dbReference>
<feature type="compositionally biased region" description="Gly residues" evidence="5">
    <location>
        <begin position="212"/>
        <end position="226"/>
    </location>
</feature>
<dbReference type="InterPro" id="IPR050109">
    <property type="entry name" value="HTH-type_TetR-like_transc_reg"/>
</dbReference>
<keyword evidence="3" id="KW-0804">Transcription</keyword>
<feature type="domain" description="HTH tetR-type" evidence="6">
    <location>
        <begin position="25"/>
        <end position="85"/>
    </location>
</feature>
<comment type="caution">
    <text evidence="7">The sequence shown here is derived from an EMBL/GenBank/DDBJ whole genome shotgun (WGS) entry which is preliminary data.</text>
</comment>
<evidence type="ECO:0000256" key="2">
    <source>
        <dbReference type="ARBA" id="ARBA00023125"/>
    </source>
</evidence>
<evidence type="ECO:0000313" key="7">
    <source>
        <dbReference type="EMBL" id="GAA2069607.1"/>
    </source>
</evidence>
<dbReference type="PANTHER" id="PTHR30055">
    <property type="entry name" value="HTH-TYPE TRANSCRIPTIONAL REGULATOR RUTR"/>
    <property type="match status" value="1"/>
</dbReference>
<dbReference type="InterPro" id="IPR036271">
    <property type="entry name" value="Tet_transcr_reg_TetR-rel_C_sf"/>
</dbReference>
<protein>
    <submittedName>
        <fullName evidence="7">TetR/AcrR family transcriptional regulator C-terminal domain-containing protein</fullName>
    </submittedName>
</protein>
<keyword evidence="1" id="KW-0805">Transcription regulation</keyword>
<evidence type="ECO:0000313" key="8">
    <source>
        <dbReference type="Proteomes" id="UP001500016"/>
    </source>
</evidence>